<feature type="region of interest" description="Disordered" evidence="3">
    <location>
        <begin position="13"/>
        <end position="32"/>
    </location>
</feature>
<dbReference type="HAMAP" id="MF_01103">
    <property type="entry name" value="UPF0291"/>
    <property type="match status" value="1"/>
</dbReference>
<keyword evidence="5" id="KW-1185">Reference proteome</keyword>
<reference evidence="5" key="1">
    <citation type="journal article" date="2019" name="Int. J. Syst. Evol. Microbiol.">
        <title>The Global Catalogue of Microorganisms (GCM) 10K type strain sequencing project: providing services to taxonomists for standard genome sequencing and annotation.</title>
        <authorList>
            <consortium name="The Broad Institute Genomics Platform"/>
            <consortium name="The Broad Institute Genome Sequencing Center for Infectious Disease"/>
            <person name="Wu L."/>
            <person name="Ma J."/>
        </authorList>
    </citation>
    <scope>NUCLEOTIDE SEQUENCE [LARGE SCALE GENOMIC DNA]</scope>
    <source>
        <strain evidence="5">KCTC 3913</strain>
    </source>
</reference>
<protein>
    <recommendedName>
        <fullName evidence="2">UPF0291 protein ACFSUL_18235</fullName>
    </recommendedName>
</protein>
<evidence type="ECO:0000256" key="2">
    <source>
        <dbReference type="HAMAP-Rule" id="MF_01103"/>
    </source>
</evidence>
<organism evidence="4 5">
    <name type="scientific">Bacillus seohaeanensis</name>
    <dbReference type="NCBI Taxonomy" id="284580"/>
    <lineage>
        <taxon>Bacteria</taxon>
        <taxon>Bacillati</taxon>
        <taxon>Bacillota</taxon>
        <taxon>Bacilli</taxon>
        <taxon>Bacillales</taxon>
        <taxon>Bacillaceae</taxon>
        <taxon>Bacillus</taxon>
    </lineage>
</organism>
<evidence type="ECO:0000256" key="3">
    <source>
        <dbReference type="SAM" id="MobiDB-lite"/>
    </source>
</evidence>
<dbReference type="PANTHER" id="PTHR37300:SF1">
    <property type="entry name" value="UPF0291 PROTEIN YNZC"/>
    <property type="match status" value="1"/>
</dbReference>
<dbReference type="PANTHER" id="PTHR37300">
    <property type="entry name" value="UPF0291 PROTEIN CBO2609/CLC_2481"/>
    <property type="match status" value="1"/>
</dbReference>
<dbReference type="Proteomes" id="UP001597506">
    <property type="component" value="Unassembled WGS sequence"/>
</dbReference>
<dbReference type="SUPFAM" id="SSF158221">
    <property type="entry name" value="YnzC-like"/>
    <property type="match status" value="1"/>
</dbReference>
<dbReference type="EMBL" id="JBHUMF010000031">
    <property type="protein sequence ID" value="MFD2682681.1"/>
    <property type="molecule type" value="Genomic_DNA"/>
</dbReference>
<feature type="region of interest" description="Disordered" evidence="3">
    <location>
        <begin position="52"/>
        <end position="77"/>
    </location>
</feature>
<sequence length="77" mass="8953">MLSKKKMNRINELAKKAKATGLSPEEAKEQTKLRKEYLETFRKSMKSTIESTRVFDPDGNEVTPQKLQDIQSKKKMH</sequence>
<comment type="similarity">
    <text evidence="2">Belongs to the UPF0291 family.</text>
</comment>
<proteinExistence type="inferred from homology"/>
<dbReference type="Pfam" id="PF05979">
    <property type="entry name" value="DUF896"/>
    <property type="match status" value="1"/>
</dbReference>
<keyword evidence="1 2" id="KW-0963">Cytoplasm</keyword>
<dbReference type="InterPro" id="IPR009242">
    <property type="entry name" value="DUF896"/>
</dbReference>
<evidence type="ECO:0000256" key="1">
    <source>
        <dbReference type="ARBA" id="ARBA00022490"/>
    </source>
</evidence>
<comment type="caution">
    <text evidence="4">The sequence shown here is derived from an EMBL/GenBank/DDBJ whole genome shotgun (WGS) entry which is preliminary data.</text>
</comment>
<evidence type="ECO:0000313" key="4">
    <source>
        <dbReference type="EMBL" id="MFD2682681.1"/>
    </source>
</evidence>
<name>A0ABW5RXC1_9BACI</name>
<accession>A0ABW5RXC1</accession>
<comment type="subcellular location">
    <subcellularLocation>
        <location evidence="2">Cytoplasm</location>
    </subcellularLocation>
</comment>
<evidence type="ECO:0000313" key="5">
    <source>
        <dbReference type="Proteomes" id="UP001597506"/>
    </source>
</evidence>
<dbReference type="Gene3D" id="1.10.287.540">
    <property type="entry name" value="Helix hairpin bin"/>
    <property type="match status" value="1"/>
</dbReference>
<dbReference type="RefSeq" id="WP_377937318.1">
    <property type="nucleotide sequence ID" value="NZ_JBHUMF010000031.1"/>
</dbReference>
<gene>
    <name evidence="4" type="ORF">ACFSUL_18235</name>
</gene>